<evidence type="ECO:0000313" key="2">
    <source>
        <dbReference type="EMBL" id="KAL0114903.1"/>
    </source>
</evidence>
<protein>
    <submittedName>
        <fullName evidence="2">Uncharacterized protein</fullName>
    </submittedName>
</protein>
<keyword evidence="3" id="KW-1185">Reference proteome</keyword>
<name>A0AAW2FHG4_9HYME</name>
<feature type="region of interest" description="Disordered" evidence="1">
    <location>
        <begin position="26"/>
        <end position="55"/>
    </location>
</feature>
<sequence length="55" mass="6685">MAFCNSVMYSKEENEREREQQALPINNSFSPSTHRCNRKRRDSLRRQYVDKHLKV</sequence>
<proteinExistence type="predicted"/>
<feature type="compositionally biased region" description="Basic and acidic residues" evidence="1">
    <location>
        <begin position="10"/>
        <end position="20"/>
    </location>
</feature>
<evidence type="ECO:0000313" key="3">
    <source>
        <dbReference type="Proteomes" id="UP001430953"/>
    </source>
</evidence>
<accession>A0AAW2FHG4</accession>
<dbReference type="EMBL" id="JADYXP020000010">
    <property type="protein sequence ID" value="KAL0114903.1"/>
    <property type="molecule type" value="Genomic_DNA"/>
</dbReference>
<gene>
    <name evidence="2" type="ORF">PUN28_010440</name>
</gene>
<feature type="compositionally biased region" description="Basic and acidic residues" evidence="1">
    <location>
        <begin position="44"/>
        <end position="55"/>
    </location>
</feature>
<organism evidence="2 3">
    <name type="scientific">Cardiocondyla obscurior</name>
    <dbReference type="NCBI Taxonomy" id="286306"/>
    <lineage>
        <taxon>Eukaryota</taxon>
        <taxon>Metazoa</taxon>
        <taxon>Ecdysozoa</taxon>
        <taxon>Arthropoda</taxon>
        <taxon>Hexapoda</taxon>
        <taxon>Insecta</taxon>
        <taxon>Pterygota</taxon>
        <taxon>Neoptera</taxon>
        <taxon>Endopterygota</taxon>
        <taxon>Hymenoptera</taxon>
        <taxon>Apocrita</taxon>
        <taxon>Aculeata</taxon>
        <taxon>Formicoidea</taxon>
        <taxon>Formicidae</taxon>
        <taxon>Myrmicinae</taxon>
        <taxon>Cardiocondyla</taxon>
    </lineage>
</organism>
<dbReference type="AlphaFoldDB" id="A0AAW2FHG4"/>
<dbReference type="Proteomes" id="UP001430953">
    <property type="component" value="Unassembled WGS sequence"/>
</dbReference>
<comment type="caution">
    <text evidence="2">The sequence shown here is derived from an EMBL/GenBank/DDBJ whole genome shotgun (WGS) entry which is preliminary data.</text>
</comment>
<reference evidence="2 3" key="1">
    <citation type="submission" date="2023-03" db="EMBL/GenBank/DDBJ databases">
        <title>High recombination rates correlate with genetic variation in Cardiocondyla obscurior ants.</title>
        <authorList>
            <person name="Errbii M."/>
        </authorList>
    </citation>
    <scope>NUCLEOTIDE SEQUENCE [LARGE SCALE GENOMIC DNA]</scope>
    <source>
        <strain evidence="2">Alpha-2009</strain>
        <tissue evidence="2">Whole body</tissue>
    </source>
</reference>
<feature type="region of interest" description="Disordered" evidence="1">
    <location>
        <begin position="1"/>
        <end position="20"/>
    </location>
</feature>
<evidence type="ECO:0000256" key="1">
    <source>
        <dbReference type="SAM" id="MobiDB-lite"/>
    </source>
</evidence>